<name>A0A511JMB8_9CELL</name>
<dbReference type="Gene3D" id="3.40.50.450">
    <property type="match status" value="1"/>
</dbReference>
<dbReference type="Pfam" id="PF17782">
    <property type="entry name" value="WHD_DprA"/>
    <property type="match status" value="1"/>
</dbReference>
<gene>
    <name evidence="4" type="ORF">CTE05_26750</name>
</gene>
<evidence type="ECO:0000256" key="1">
    <source>
        <dbReference type="ARBA" id="ARBA00006525"/>
    </source>
</evidence>
<evidence type="ECO:0000313" key="4">
    <source>
        <dbReference type="EMBL" id="GEL99128.1"/>
    </source>
</evidence>
<dbReference type="NCBIfam" id="TIGR00732">
    <property type="entry name" value="dprA"/>
    <property type="match status" value="1"/>
</dbReference>
<evidence type="ECO:0000259" key="3">
    <source>
        <dbReference type="Pfam" id="PF17782"/>
    </source>
</evidence>
<accession>A0A511JMB8</accession>
<dbReference type="RefSeq" id="WP_146846799.1">
    <property type="nucleotide sequence ID" value="NZ_BJWH01000014.1"/>
</dbReference>
<dbReference type="GO" id="GO:0009294">
    <property type="term" value="P:DNA-mediated transformation"/>
    <property type="evidence" value="ECO:0007669"/>
    <property type="project" value="InterPro"/>
</dbReference>
<dbReference type="InterPro" id="IPR041614">
    <property type="entry name" value="DprA_WH"/>
</dbReference>
<reference evidence="4 5" key="1">
    <citation type="submission" date="2019-07" db="EMBL/GenBank/DDBJ databases">
        <title>Whole genome shotgun sequence of Cellulomonas terrae NBRC 100819.</title>
        <authorList>
            <person name="Hosoyama A."/>
            <person name="Uohara A."/>
            <person name="Ohji S."/>
            <person name="Ichikawa N."/>
        </authorList>
    </citation>
    <scope>NUCLEOTIDE SEQUENCE [LARGE SCALE GENOMIC DNA]</scope>
    <source>
        <strain evidence="4 5">NBRC 100819</strain>
    </source>
</reference>
<evidence type="ECO:0000313" key="5">
    <source>
        <dbReference type="Proteomes" id="UP000321049"/>
    </source>
</evidence>
<organism evidence="4 5">
    <name type="scientific">Cellulomonas terrae</name>
    <dbReference type="NCBI Taxonomy" id="311234"/>
    <lineage>
        <taxon>Bacteria</taxon>
        <taxon>Bacillati</taxon>
        <taxon>Actinomycetota</taxon>
        <taxon>Actinomycetes</taxon>
        <taxon>Micrococcales</taxon>
        <taxon>Cellulomonadaceae</taxon>
        <taxon>Cellulomonas</taxon>
    </lineage>
</organism>
<feature type="domain" description="Smf/DprA SLOG" evidence="2">
    <location>
        <begin position="99"/>
        <end position="310"/>
    </location>
</feature>
<protein>
    <submittedName>
        <fullName evidence="4">DNA processing protein DprA</fullName>
    </submittedName>
</protein>
<dbReference type="Pfam" id="PF02481">
    <property type="entry name" value="DNA_processg_A"/>
    <property type="match status" value="1"/>
</dbReference>
<dbReference type="Gene3D" id="1.10.10.10">
    <property type="entry name" value="Winged helix-like DNA-binding domain superfamily/Winged helix DNA-binding domain"/>
    <property type="match status" value="1"/>
</dbReference>
<dbReference type="InterPro" id="IPR036388">
    <property type="entry name" value="WH-like_DNA-bd_sf"/>
</dbReference>
<dbReference type="AlphaFoldDB" id="A0A511JMB8"/>
<comment type="similarity">
    <text evidence="1">Belongs to the DprA/Smf family.</text>
</comment>
<sequence>MSRDVAEVHARATWSALVEPGDAVAGTLVGLLGAVEALDWVRAADRHGADLVRLEEVRGPLTDADRRRVLKAVARWAVRLPDCDPGRDLEALDRLRGTLLVPGDPRWPTALDDLGTGAPFCVWVRGEPELRETLTLAVAVVGSRAATSYGERVAFDLADGLAAEGLCVVSGGAYGIDAAAHRGAVTRGGRTLVVLAGGVDRAYPAGNARLLDAVVASGGALLSEVPPGSLPTRSRFLQRNRLIAAAGRATVVVEAAWRSGAMSTAHHAARLLRPVGAVPGPVTSMASAGCHRLLREGVAVCVTDAAEVRELAGVIGSGVAAVAEAASAADERAARRRDALDPLSQRVLDALSRRVPTELDRLASLAGVTVAEARGAVGLLELEGWAGRRGDGWVAARPDEP</sequence>
<feature type="domain" description="DprA winged helix" evidence="3">
    <location>
        <begin position="333"/>
        <end position="391"/>
    </location>
</feature>
<dbReference type="SUPFAM" id="SSF102405">
    <property type="entry name" value="MCP/YpsA-like"/>
    <property type="match status" value="1"/>
</dbReference>
<proteinExistence type="inferred from homology"/>
<dbReference type="PANTHER" id="PTHR43022:SF1">
    <property type="entry name" value="PROTEIN SMF"/>
    <property type="match status" value="1"/>
</dbReference>
<comment type="caution">
    <text evidence="4">The sequence shown here is derived from an EMBL/GenBank/DDBJ whole genome shotgun (WGS) entry which is preliminary data.</text>
</comment>
<dbReference type="InterPro" id="IPR003488">
    <property type="entry name" value="DprA"/>
</dbReference>
<dbReference type="Proteomes" id="UP000321049">
    <property type="component" value="Unassembled WGS sequence"/>
</dbReference>
<dbReference type="PANTHER" id="PTHR43022">
    <property type="entry name" value="PROTEIN SMF"/>
    <property type="match status" value="1"/>
</dbReference>
<dbReference type="OrthoDB" id="9785707at2"/>
<keyword evidence="5" id="KW-1185">Reference proteome</keyword>
<dbReference type="InterPro" id="IPR057666">
    <property type="entry name" value="DrpA_SLOG"/>
</dbReference>
<evidence type="ECO:0000259" key="2">
    <source>
        <dbReference type="Pfam" id="PF02481"/>
    </source>
</evidence>
<dbReference type="EMBL" id="BJWH01000014">
    <property type="protein sequence ID" value="GEL99128.1"/>
    <property type="molecule type" value="Genomic_DNA"/>
</dbReference>